<keyword evidence="7" id="KW-0324">Glycolysis</keyword>
<dbReference type="GO" id="GO:0005829">
    <property type="term" value="C:cytosol"/>
    <property type="evidence" value="ECO:0007669"/>
    <property type="project" value="TreeGrafter"/>
</dbReference>
<dbReference type="Gene3D" id="3.30.360.10">
    <property type="entry name" value="Dihydrodipicolinate Reductase, domain 2"/>
    <property type="match status" value="1"/>
</dbReference>
<dbReference type="InterPro" id="IPR020831">
    <property type="entry name" value="GlycerAld/Erythrose_P_DH"/>
</dbReference>
<keyword evidence="4" id="KW-0963">Cytoplasm</keyword>
<name>I7GAC4_MACFA</name>
<sequence>MRSTKATSQSSALPPAPTNCLASLTKIIHDNSGIMEALMTTVPAITATQETYGWLFWETVNVMVVGLSRTLFLHLLELTRLWARTSPS</sequence>
<dbReference type="AlphaFoldDB" id="I7GAC4"/>
<dbReference type="EMBL" id="AB171455">
    <property type="protein sequence ID" value="BAE88518.1"/>
    <property type="molecule type" value="mRNA"/>
</dbReference>
<reference evidence="9" key="1">
    <citation type="journal article" date="2007" name="PLoS Biol.">
        <title>Rate of evolution in brain-expressed genes in humans and other primates.</title>
        <authorList>
            <person name="Wang H.-Y."/>
            <person name="Chien H.-C."/>
            <person name="Osada N."/>
            <person name="Hashimoto K."/>
            <person name="Sugano S."/>
            <person name="Gojobori T."/>
            <person name="Chou C.-K."/>
            <person name="Tsai S.-F."/>
            <person name="Wu C.-I."/>
            <person name="Shen C.-K.J."/>
        </authorList>
    </citation>
    <scope>NUCLEOTIDE SEQUENCE</scope>
</reference>
<comment type="catalytic activity">
    <reaction evidence="8">
        <text>D-glyceraldehyde 3-phosphate + phosphate + NAD(+) = (2R)-3-phospho-glyceroyl phosphate + NADH + H(+)</text>
        <dbReference type="Rhea" id="RHEA:10300"/>
        <dbReference type="ChEBI" id="CHEBI:15378"/>
        <dbReference type="ChEBI" id="CHEBI:43474"/>
        <dbReference type="ChEBI" id="CHEBI:57540"/>
        <dbReference type="ChEBI" id="CHEBI:57604"/>
        <dbReference type="ChEBI" id="CHEBI:57945"/>
        <dbReference type="ChEBI" id="CHEBI:59776"/>
        <dbReference type="EC" id="1.2.1.12"/>
    </reaction>
</comment>
<evidence type="ECO:0000256" key="6">
    <source>
        <dbReference type="ARBA" id="ARBA00023027"/>
    </source>
</evidence>
<evidence type="ECO:0000256" key="7">
    <source>
        <dbReference type="ARBA" id="ARBA00023152"/>
    </source>
</evidence>
<dbReference type="PANTHER" id="PTHR10836">
    <property type="entry name" value="GLYCERALDEHYDE 3-PHOSPHATE DEHYDROGENASE"/>
    <property type="match status" value="1"/>
</dbReference>
<comment type="similarity">
    <text evidence="2">Belongs to the glyceraldehyde-3-phosphate dehydrogenase family.</text>
</comment>
<organism evidence="9">
    <name type="scientific">Macaca fascicularis</name>
    <name type="common">Crab-eating macaque</name>
    <name type="synonym">Cynomolgus monkey</name>
    <dbReference type="NCBI Taxonomy" id="9541"/>
    <lineage>
        <taxon>Eukaryota</taxon>
        <taxon>Metazoa</taxon>
        <taxon>Chordata</taxon>
        <taxon>Craniata</taxon>
        <taxon>Vertebrata</taxon>
        <taxon>Euteleostomi</taxon>
        <taxon>Mammalia</taxon>
        <taxon>Eutheria</taxon>
        <taxon>Euarchontoglires</taxon>
        <taxon>Primates</taxon>
        <taxon>Haplorrhini</taxon>
        <taxon>Catarrhini</taxon>
        <taxon>Cercopithecidae</taxon>
        <taxon>Cercopithecinae</taxon>
        <taxon>Macaca</taxon>
    </lineage>
</organism>
<dbReference type="SUPFAM" id="SSF55347">
    <property type="entry name" value="Glyceraldehyde-3-phosphate dehydrogenase-like, C-terminal domain"/>
    <property type="match status" value="1"/>
</dbReference>
<proteinExistence type="evidence at transcript level"/>
<protein>
    <recommendedName>
        <fullName evidence="3">glyceraldehyde-3-phosphate dehydrogenase (phosphorylating)</fullName>
        <ecNumber evidence="3">1.2.1.12</ecNumber>
    </recommendedName>
</protein>
<evidence type="ECO:0000256" key="1">
    <source>
        <dbReference type="ARBA" id="ARBA00004869"/>
    </source>
</evidence>
<evidence type="ECO:0000256" key="8">
    <source>
        <dbReference type="ARBA" id="ARBA00047698"/>
    </source>
</evidence>
<evidence type="ECO:0000256" key="3">
    <source>
        <dbReference type="ARBA" id="ARBA00013119"/>
    </source>
</evidence>
<evidence type="ECO:0000256" key="5">
    <source>
        <dbReference type="ARBA" id="ARBA00023002"/>
    </source>
</evidence>
<keyword evidence="6" id="KW-0520">NAD</keyword>
<comment type="pathway">
    <text evidence="1">Carbohydrate degradation; glycolysis; pyruvate from D-glyceraldehyde 3-phosphate: step 1/5.</text>
</comment>
<dbReference type="GO" id="GO:0004365">
    <property type="term" value="F:glyceraldehyde-3-phosphate dehydrogenase (NAD+) (phosphorylating) activity"/>
    <property type="evidence" value="ECO:0007669"/>
    <property type="project" value="UniProtKB-EC"/>
</dbReference>
<evidence type="ECO:0000256" key="4">
    <source>
        <dbReference type="ARBA" id="ARBA00022490"/>
    </source>
</evidence>
<keyword evidence="5" id="KW-0560">Oxidoreductase</keyword>
<evidence type="ECO:0000313" key="9">
    <source>
        <dbReference type="EMBL" id="BAE88518.1"/>
    </source>
</evidence>
<dbReference type="EC" id="1.2.1.12" evidence="3"/>
<accession>I7GAC4</accession>
<evidence type="ECO:0000256" key="2">
    <source>
        <dbReference type="ARBA" id="ARBA00007406"/>
    </source>
</evidence>
<dbReference type="PANTHER" id="PTHR10836:SF111">
    <property type="entry name" value="GLYCERALDEHYDE-3-PHOSPHATE DEHYDROGENASE"/>
    <property type="match status" value="1"/>
</dbReference>
<dbReference type="GO" id="GO:0006096">
    <property type="term" value="P:glycolytic process"/>
    <property type="evidence" value="ECO:0007669"/>
    <property type="project" value="UniProtKB-KW"/>
</dbReference>